<dbReference type="AlphaFoldDB" id="A0A4D7QQM8"/>
<evidence type="ECO:0000313" key="6">
    <source>
        <dbReference type="Proteomes" id="UP000298588"/>
    </source>
</evidence>
<evidence type="ECO:0000256" key="3">
    <source>
        <dbReference type="SAM" id="MobiDB-lite"/>
    </source>
</evidence>
<protein>
    <recommendedName>
        <fullName evidence="2">Indoleacetamide hydrolase</fullName>
    </recommendedName>
</protein>
<dbReference type="InterPro" id="IPR036928">
    <property type="entry name" value="AS_sf"/>
</dbReference>
<sequence>MEPGFLRPLPAYQSHPVPADPCGAFVAFNEHIQPAANGPLAGTRFALKDLADTIGRPPSCGLTRLPSPPPVSNAPVVTRLLDAGASLTGFATMTPLAYEPSGGNPVQGRPRNPWSGSHICGGSSSGSAVAVAGRMVDFAIGSDTGGSLRIPAQCCGVAAWKPTHGLVPVGGTMALAPSLDTLGFLANDCALLLGIAQVFDAGPLAQISSVCVAQDVAASCAPDIAAALERAVSALRSIGLDVREAALAPLISACDRPVMTVMQAEAARVNLPLIEAGSLDPVLATRLRKGLSIDDETLQAATTDLQTLADDQWPALLGDADAVLLPVMRISTPRVEVCEPASASFSARTLYELSALTRWVNGLGLPAVAIPVGLDDEGMPIAMQIVGRRASDLPLLKLACLLHHVLPPMPSPPGLPGMPR</sequence>
<dbReference type="Gene3D" id="3.90.1300.10">
    <property type="entry name" value="Amidase signature (AS) domain"/>
    <property type="match status" value="1"/>
</dbReference>
<dbReference type="PANTHER" id="PTHR11895">
    <property type="entry name" value="TRANSAMIDASE"/>
    <property type="match status" value="1"/>
</dbReference>
<gene>
    <name evidence="5" type="ORF">E8L99_20230</name>
</gene>
<evidence type="ECO:0000313" key="5">
    <source>
        <dbReference type="EMBL" id="QCK87916.1"/>
    </source>
</evidence>
<feature type="domain" description="Amidase" evidence="4">
    <location>
        <begin position="35"/>
        <end position="188"/>
    </location>
</feature>
<comment type="function">
    <text evidence="1">Hydrolyzes indole-3-acetamide (IAM) into indole-3-acetic acid (IAA).</text>
</comment>
<accession>A0A4D7QQM8</accession>
<dbReference type="PANTHER" id="PTHR11895:SF176">
    <property type="entry name" value="AMIDASE AMID-RELATED"/>
    <property type="match status" value="1"/>
</dbReference>
<evidence type="ECO:0000259" key="4">
    <source>
        <dbReference type="Pfam" id="PF01425"/>
    </source>
</evidence>
<feature type="domain" description="Amidase" evidence="4">
    <location>
        <begin position="213"/>
        <end position="395"/>
    </location>
</feature>
<evidence type="ECO:0000256" key="1">
    <source>
        <dbReference type="ARBA" id="ARBA00003871"/>
    </source>
</evidence>
<dbReference type="Proteomes" id="UP000298588">
    <property type="component" value="Chromosome"/>
</dbReference>
<dbReference type="SUPFAM" id="SSF75304">
    <property type="entry name" value="Amidase signature (AS) enzymes"/>
    <property type="match status" value="1"/>
</dbReference>
<evidence type="ECO:0000256" key="2">
    <source>
        <dbReference type="ARBA" id="ARBA00021874"/>
    </source>
</evidence>
<dbReference type="EMBL" id="CP039865">
    <property type="protein sequence ID" value="QCK87916.1"/>
    <property type="molecule type" value="Genomic_DNA"/>
</dbReference>
<proteinExistence type="predicted"/>
<dbReference type="Pfam" id="PF01425">
    <property type="entry name" value="Amidase"/>
    <property type="match status" value="2"/>
</dbReference>
<dbReference type="PROSITE" id="PS00571">
    <property type="entry name" value="AMIDASES"/>
    <property type="match status" value="1"/>
</dbReference>
<dbReference type="InterPro" id="IPR000120">
    <property type="entry name" value="Amidase"/>
</dbReference>
<organism evidence="5 6">
    <name type="scientific">Phreatobacter aquaticus</name>
    <dbReference type="NCBI Taxonomy" id="2570229"/>
    <lineage>
        <taxon>Bacteria</taxon>
        <taxon>Pseudomonadati</taxon>
        <taxon>Pseudomonadota</taxon>
        <taxon>Alphaproteobacteria</taxon>
        <taxon>Hyphomicrobiales</taxon>
        <taxon>Phreatobacteraceae</taxon>
        <taxon>Phreatobacter</taxon>
    </lineage>
</organism>
<dbReference type="InterPro" id="IPR020556">
    <property type="entry name" value="Amidase_CS"/>
</dbReference>
<dbReference type="OrthoDB" id="9777859at2"/>
<reference evidence="5 6" key="1">
    <citation type="submission" date="2019-04" db="EMBL/GenBank/DDBJ databases">
        <title>Phreatobacter aquaticus sp. nov.</title>
        <authorList>
            <person name="Choi A."/>
            <person name="Baek K."/>
        </authorList>
    </citation>
    <scope>NUCLEOTIDE SEQUENCE [LARGE SCALE GENOMIC DNA]</scope>
    <source>
        <strain evidence="5 6">NMCR1094</strain>
    </source>
</reference>
<dbReference type="InterPro" id="IPR023631">
    <property type="entry name" value="Amidase_dom"/>
</dbReference>
<name>A0A4D7QQM8_9HYPH</name>
<dbReference type="GO" id="GO:0003824">
    <property type="term" value="F:catalytic activity"/>
    <property type="evidence" value="ECO:0007669"/>
    <property type="project" value="InterPro"/>
</dbReference>
<dbReference type="KEGG" id="paqt:E8L99_20230"/>
<keyword evidence="6" id="KW-1185">Reference proteome</keyword>
<feature type="region of interest" description="Disordered" evidence="3">
    <location>
        <begin position="98"/>
        <end position="117"/>
    </location>
</feature>